<dbReference type="Proteomes" id="UP001367676">
    <property type="component" value="Unassembled WGS sequence"/>
</dbReference>
<dbReference type="SUPFAM" id="SSF81324">
    <property type="entry name" value="Voltage-gated potassium channels"/>
    <property type="match status" value="2"/>
</dbReference>
<dbReference type="PANTHER" id="PTHR11003:SF345">
    <property type="entry name" value="TWIK FAMILY OF POTASSIUM CHANNELS PROTEIN 18"/>
    <property type="match status" value="1"/>
</dbReference>
<dbReference type="EMBL" id="JBBCAQ010000018">
    <property type="protein sequence ID" value="KAK7595362.1"/>
    <property type="molecule type" value="Genomic_DNA"/>
</dbReference>
<keyword evidence="13" id="KW-1185">Reference proteome</keyword>
<dbReference type="GO" id="GO:0005886">
    <property type="term" value="C:plasma membrane"/>
    <property type="evidence" value="ECO:0007669"/>
    <property type="project" value="TreeGrafter"/>
</dbReference>
<sequence>MMSFNQWLILWFIFVGYLFFGAFLFYSIERRYEEYRKVDEKPVEKLDIEDLLTTYYTWSNKRAHQQLLIRLKQRCNVTVSSQALPPDDVVDMEEEFQWTFYNSFFFALTTLSTIGYGNLHPTSCLGRMLVIVYSLVGIPLNGIVLTQLGEFFASTFLRAHQRYKGKRYESRIVLLIDIIMYLTPGILLFIFLPSGIFAYFEGWTFEQSIYFAFVTLTTIGYGDLVAGQFTKDEWYGIYKVVLLFWIMFGLGYLVMILGFISRAMRSKKMAHLERKLTRNLKQTHSKILNEFSRDVTYARRLLSELYLLKFKPVYQDEISIQDSLVLKRSQSAPNLTKWPVLEKRAKPEVQSSSEDEEETRMQFEKQRMKRRKALSENLFKHSALRVHSDTDLTKIDKDATFSSASNIERNEFLARVADAYQTTYSGLPSTESSDYSDSDEEKPSRNRKVSRFEKELKGIDGFTNEEILSNEWSENNWQLVKNEQPPTYSEQWTWPGPGADENKMPALKRRQKLEVISSDLPAKRRSLQLPGVRSIRRMSVAALNFFAPSRHPSRSGLKDDDHKDAEFGVPMKESRESRQTKGGGQRKAHKKRYSMCDVEYEDIVNRFTQSRRKEANIFAALKNQIGHLERTAGVGPVLEQTSISDFLLIVNSLSVNAASQFDQKSNYEPSPLFTLFQNQSNHDGNRLENRSQPPARRYSLAVPKKPTARLGRNRSFTTNVKFSTPTPATKKRTNSIPSSSNPRIRRIRSESISSVRLDPSSRLEPPPTIVQSRRIRRFSVKPVFPSNAPMPEIVISGPSPDINQLRHTSRFKILDETPK</sequence>
<dbReference type="Gene3D" id="1.10.287.70">
    <property type="match status" value="1"/>
</dbReference>
<proteinExistence type="inferred from homology"/>
<feature type="transmembrane region" description="Helical" evidence="10">
    <location>
        <begin position="131"/>
        <end position="153"/>
    </location>
</feature>
<comment type="caution">
    <text evidence="12">The sequence shown here is derived from an EMBL/GenBank/DDBJ whole genome shotgun (WGS) entry which is preliminary data.</text>
</comment>
<name>A0AAN9Y6P7_9HEMI</name>
<comment type="similarity">
    <text evidence="8">Belongs to the two pore domain potassium channel (TC 1.A.1.8) family.</text>
</comment>
<evidence type="ECO:0000259" key="11">
    <source>
        <dbReference type="Pfam" id="PF07885"/>
    </source>
</evidence>
<dbReference type="GO" id="GO:0015271">
    <property type="term" value="F:outward rectifier potassium channel activity"/>
    <property type="evidence" value="ECO:0007669"/>
    <property type="project" value="TreeGrafter"/>
</dbReference>
<feature type="compositionally biased region" description="Basic and acidic residues" evidence="9">
    <location>
        <begin position="556"/>
        <end position="579"/>
    </location>
</feature>
<evidence type="ECO:0000256" key="3">
    <source>
        <dbReference type="ARBA" id="ARBA00022692"/>
    </source>
</evidence>
<feature type="transmembrane region" description="Helical" evidence="10">
    <location>
        <begin position="237"/>
        <end position="260"/>
    </location>
</feature>
<evidence type="ECO:0000256" key="6">
    <source>
        <dbReference type="ARBA" id="ARBA00023136"/>
    </source>
</evidence>
<evidence type="ECO:0000256" key="8">
    <source>
        <dbReference type="RuleBase" id="RU003857"/>
    </source>
</evidence>
<protein>
    <recommendedName>
        <fullName evidence="11">Potassium channel domain-containing protein</fullName>
    </recommendedName>
</protein>
<gene>
    <name evidence="12" type="ORF">V9T40_013187</name>
</gene>
<evidence type="ECO:0000313" key="12">
    <source>
        <dbReference type="EMBL" id="KAK7595362.1"/>
    </source>
</evidence>
<dbReference type="Pfam" id="PF07885">
    <property type="entry name" value="Ion_trans_2"/>
    <property type="match status" value="2"/>
</dbReference>
<comment type="subcellular location">
    <subcellularLocation>
        <location evidence="1">Membrane</location>
        <topology evidence="1">Multi-pass membrane protein</topology>
    </subcellularLocation>
</comment>
<evidence type="ECO:0000313" key="13">
    <source>
        <dbReference type="Proteomes" id="UP001367676"/>
    </source>
</evidence>
<evidence type="ECO:0000256" key="1">
    <source>
        <dbReference type="ARBA" id="ARBA00004141"/>
    </source>
</evidence>
<dbReference type="PANTHER" id="PTHR11003">
    <property type="entry name" value="POTASSIUM CHANNEL, SUBFAMILY K"/>
    <property type="match status" value="1"/>
</dbReference>
<feature type="region of interest" description="Disordered" evidence="9">
    <location>
        <begin position="718"/>
        <end position="746"/>
    </location>
</feature>
<dbReference type="AlphaFoldDB" id="A0AAN9Y6P7"/>
<feature type="region of interest" description="Disordered" evidence="9">
    <location>
        <begin position="425"/>
        <end position="449"/>
    </location>
</feature>
<dbReference type="PRINTS" id="PR01333">
    <property type="entry name" value="2POREKCHANEL"/>
</dbReference>
<dbReference type="InterPro" id="IPR013099">
    <property type="entry name" value="K_chnl_dom"/>
</dbReference>
<keyword evidence="6 10" id="KW-0472">Membrane</keyword>
<evidence type="ECO:0000256" key="7">
    <source>
        <dbReference type="ARBA" id="ARBA00023303"/>
    </source>
</evidence>
<accession>A0AAN9Y6P7</accession>
<feature type="transmembrane region" description="Helical" evidence="10">
    <location>
        <begin position="6"/>
        <end position="28"/>
    </location>
</feature>
<feature type="compositionally biased region" description="Polar residues" evidence="9">
    <location>
        <begin position="718"/>
        <end position="727"/>
    </location>
</feature>
<feature type="transmembrane region" description="Helical" evidence="10">
    <location>
        <begin position="174"/>
        <end position="200"/>
    </location>
</feature>
<keyword evidence="3 8" id="KW-0812">Transmembrane</keyword>
<feature type="region of interest" description="Disordered" evidence="9">
    <location>
        <begin position="549"/>
        <end position="591"/>
    </location>
</feature>
<evidence type="ECO:0000256" key="5">
    <source>
        <dbReference type="ARBA" id="ARBA00023065"/>
    </source>
</evidence>
<keyword evidence="7 8" id="KW-0407">Ion channel</keyword>
<dbReference type="GO" id="GO:0022841">
    <property type="term" value="F:potassium ion leak channel activity"/>
    <property type="evidence" value="ECO:0007669"/>
    <property type="project" value="TreeGrafter"/>
</dbReference>
<dbReference type="InterPro" id="IPR003280">
    <property type="entry name" value="2pore_dom_K_chnl"/>
</dbReference>
<feature type="region of interest" description="Disordered" evidence="9">
    <location>
        <begin position="346"/>
        <end position="367"/>
    </location>
</feature>
<dbReference type="GO" id="GO:0030322">
    <property type="term" value="P:stabilization of membrane potential"/>
    <property type="evidence" value="ECO:0007669"/>
    <property type="project" value="TreeGrafter"/>
</dbReference>
<feature type="transmembrane region" description="Helical" evidence="10">
    <location>
        <begin position="100"/>
        <end position="119"/>
    </location>
</feature>
<feature type="region of interest" description="Disordered" evidence="9">
    <location>
        <begin position="677"/>
        <end position="697"/>
    </location>
</feature>
<evidence type="ECO:0000256" key="9">
    <source>
        <dbReference type="SAM" id="MobiDB-lite"/>
    </source>
</evidence>
<keyword evidence="4 10" id="KW-1133">Transmembrane helix</keyword>
<feature type="domain" description="Potassium channel" evidence="11">
    <location>
        <begin position="186"/>
        <end position="265"/>
    </location>
</feature>
<evidence type="ECO:0000256" key="2">
    <source>
        <dbReference type="ARBA" id="ARBA00022448"/>
    </source>
</evidence>
<evidence type="ECO:0000256" key="4">
    <source>
        <dbReference type="ARBA" id="ARBA00022989"/>
    </source>
</evidence>
<organism evidence="12 13">
    <name type="scientific">Parthenolecanium corni</name>
    <dbReference type="NCBI Taxonomy" id="536013"/>
    <lineage>
        <taxon>Eukaryota</taxon>
        <taxon>Metazoa</taxon>
        <taxon>Ecdysozoa</taxon>
        <taxon>Arthropoda</taxon>
        <taxon>Hexapoda</taxon>
        <taxon>Insecta</taxon>
        <taxon>Pterygota</taxon>
        <taxon>Neoptera</taxon>
        <taxon>Paraneoptera</taxon>
        <taxon>Hemiptera</taxon>
        <taxon>Sternorrhyncha</taxon>
        <taxon>Coccoidea</taxon>
        <taxon>Coccidae</taxon>
        <taxon>Parthenolecanium</taxon>
    </lineage>
</organism>
<reference evidence="12 13" key="1">
    <citation type="submission" date="2024-03" db="EMBL/GenBank/DDBJ databases">
        <title>Adaptation during the transition from Ophiocordyceps entomopathogen to insect associate is accompanied by gene loss and intensified selection.</title>
        <authorList>
            <person name="Ward C.M."/>
            <person name="Onetto C.A."/>
            <person name="Borneman A.R."/>
        </authorList>
    </citation>
    <scope>NUCLEOTIDE SEQUENCE [LARGE SCALE GENOMIC DNA]</scope>
    <source>
        <strain evidence="12">AWRI1</strain>
        <tissue evidence="12">Single Adult Female</tissue>
    </source>
</reference>
<keyword evidence="2 8" id="KW-0813">Transport</keyword>
<keyword evidence="5 8" id="KW-0406">Ion transport</keyword>
<feature type="domain" description="Potassium channel" evidence="11">
    <location>
        <begin position="93"/>
        <end position="152"/>
    </location>
</feature>
<evidence type="ECO:0000256" key="10">
    <source>
        <dbReference type="SAM" id="Phobius"/>
    </source>
</evidence>